<comment type="caution">
    <text evidence="1">The sequence shown here is derived from an EMBL/GenBank/DDBJ whole genome shotgun (WGS) entry which is preliminary data.</text>
</comment>
<keyword evidence="2" id="KW-1185">Reference proteome</keyword>
<gene>
    <name evidence="1" type="ORF">DL897_02060</name>
</gene>
<evidence type="ECO:0000313" key="2">
    <source>
        <dbReference type="Proteomes" id="UP000251213"/>
    </source>
</evidence>
<dbReference type="Pfam" id="PF14398">
    <property type="entry name" value="ATPgrasp_YheCD"/>
    <property type="match status" value="1"/>
</dbReference>
<dbReference type="InterPro" id="IPR026838">
    <property type="entry name" value="YheC/D"/>
</dbReference>
<organism evidence="1 2">
    <name type="scientific">Thermoflavimicrobium daqui</name>
    <dbReference type="NCBI Taxonomy" id="2137476"/>
    <lineage>
        <taxon>Bacteria</taxon>
        <taxon>Bacillati</taxon>
        <taxon>Bacillota</taxon>
        <taxon>Bacilli</taxon>
        <taxon>Bacillales</taxon>
        <taxon>Thermoactinomycetaceae</taxon>
        <taxon>Thermoflavimicrobium</taxon>
    </lineage>
</organism>
<dbReference type="RefSeq" id="WP_113657461.1">
    <property type="nucleotide sequence ID" value="NZ_KZ845663.1"/>
</dbReference>
<accession>A0A364K975</accession>
<sequence length="373" mass="42831">MGVLPAEKGPYVAIFTSDGGSSFRGNHQNFIDLIMMGKKMGIKVFVLTPSGLQIDPSSVIGYTLTFVRGKPRWKKTELPFPQVIYNRIPNRQVEQSDEVQSALARLKSIPEIHLFNPHFFDKWTIYQHLRSDKHLRSYLPDSILLHDLTSLKLMLFKYPILYLKPIHSKAGIGMIRITLNNKEYEIIYQQKNQKKKYYFTSFQKVWSLIQKLCESNTYLIQQGITLAQYHNKFFDVRVLVQKDAKGIWDITGMGIRLAGRNAISTHVPMGGSIENFDVVIKKVFGSRSTEIANHLKKASLSFAKAIEEKEDTNLGEMSMDIGIDKKGNLWFFEANAKPMKFDEPEIRSLSLQKILEYSRFLSLTKNSVPEVKN</sequence>
<dbReference type="Proteomes" id="UP000251213">
    <property type="component" value="Unassembled WGS sequence"/>
</dbReference>
<name>A0A364K975_9BACL</name>
<dbReference type="EMBL" id="QJKK01000001">
    <property type="protein sequence ID" value="RAL26856.1"/>
    <property type="molecule type" value="Genomic_DNA"/>
</dbReference>
<reference evidence="1 2" key="2">
    <citation type="submission" date="2018-06" db="EMBL/GenBank/DDBJ databases">
        <authorList>
            <person name="Zhirakovskaya E."/>
        </authorList>
    </citation>
    <scope>NUCLEOTIDE SEQUENCE [LARGE SCALE GENOMIC DNA]</scope>
    <source>
        <strain evidence="1 2">FBKL4.011</strain>
    </source>
</reference>
<reference evidence="1 2" key="1">
    <citation type="submission" date="2018-06" db="EMBL/GenBank/DDBJ databases">
        <title>Thermoflavimicrobium daqus sp. nov., a thermophilic microbe isolated from Moutai-flavour Daqu.</title>
        <authorList>
            <person name="Wang X."/>
            <person name="Zhou H."/>
        </authorList>
    </citation>
    <scope>NUCLEOTIDE SEQUENCE [LARGE SCALE GENOMIC DNA]</scope>
    <source>
        <strain evidence="1 2">FBKL4.011</strain>
    </source>
</reference>
<protein>
    <submittedName>
        <fullName evidence="1">Endospore coat-associated protein</fullName>
    </submittedName>
</protein>
<dbReference type="AlphaFoldDB" id="A0A364K975"/>
<dbReference type="SUPFAM" id="SSF56059">
    <property type="entry name" value="Glutathione synthetase ATP-binding domain-like"/>
    <property type="match status" value="1"/>
</dbReference>
<evidence type="ECO:0000313" key="1">
    <source>
        <dbReference type="EMBL" id="RAL26856.1"/>
    </source>
</evidence>
<proteinExistence type="predicted"/>
<dbReference type="OrthoDB" id="7869153at2"/>